<dbReference type="GO" id="GO:0005794">
    <property type="term" value="C:Golgi apparatus"/>
    <property type="evidence" value="ECO:0007669"/>
    <property type="project" value="TreeGrafter"/>
</dbReference>
<feature type="transmembrane region" description="Helical" evidence="6">
    <location>
        <begin position="104"/>
        <end position="124"/>
    </location>
</feature>
<dbReference type="GO" id="GO:0016020">
    <property type="term" value="C:membrane"/>
    <property type="evidence" value="ECO:0007669"/>
    <property type="project" value="UniProtKB-SubCell"/>
</dbReference>
<evidence type="ECO:0000313" key="10">
    <source>
        <dbReference type="Proteomes" id="UP001458880"/>
    </source>
</evidence>
<proteinExistence type="inferred from homology"/>
<evidence type="ECO:0000256" key="5">
    <source>
        <dbReference type="PROSITE-ProRule" id="PRU00282"/>
    </source>
</evidence>
<protein>
    <submittedName>
        <fullName evidence="9">LicD family</fullName>
    </submittedName>
</protein>
<gene>
    <name evidence="9" type="ORF">QE152_g1019</name>
</gene>
<comment type="caution">
    <text evidence="9">The sequence shown here is derived from an EMBL/GenBank/DDBJ whole genome shotgun (WGS) entry which is preliminary data.</text>
</comment>
<accession>A0AAW1N9Z1</accession>
<organism evidence="9 10">
    <name type="scientific">Popillia japonica</name>
    <name type="common">Japanese beetle</name>
    <dbReference type="NCBI Taxonomy" id="7064"/>
    <lineage>
        <taxon>Eukaryota</taxon>
        <taxon>Metazoa</taxon>
        <taxon>Ecdysozoa</taxon>
        <taxon>Arthropoda</taxon>
        <taxon>Hexapoda</taxon>
        <taxon>Insecta</taxon>
        <taxon>Pterygota</taxon>
        <taxon>Neoptera</taxon>
        <taxon>Endopterygota</taxon>
        <taxon>Coleoptera</taxon>
        <taxon>Polyphaga</taxon>
        <taxon>Scarabaeiformia</taxon>
        <taxon>Scarabaeidae</taxon>
        <taxon>Rutelinae</taxon>
        <taxon>Popillia</taxon>
    </lineage>
</organism>
<feature type="repeat" description="Solcar" evidence="5">
    <location>
        <begin position="98"/>
        <end position="182"/>
    </location>
</feature>
<dbReference type="SUPFAM" id="SSF103506">
    <property type="entry name" value="Mitochondrial carrier"/>
    <property type="match status" value="1"/>
</dbReference>
<dbReference type="EMBL" id="JASPKY010000005">
    <property type="protein sequence ID" value="KAK9754789.1"/>
    <property type="molecule type" value="Genomic_DNA"/>
</dbReference>
<dbReference type="Proteomes" id="UP001458880">
    <property type="component" value="Unassembled WGS sequence"/>
</dbReference>
<dbReference type="InterPro" id="IPR007074">
    <property type="entry name" value="LicD/FKTN/FKRP_NTP_transf"/>
</dbReference>
<name>A0AAW1N9Z1_POPJA</name>
<keyword evidence="4 5" id="KW-0472">Membrane</keyword>
<dbReference type="SUPFAM" id="SSF53448">
    <property type="entry name" value="Nucleotide-diphospho-sugar transferases"/>
    <property type="match status" value="1"/>
</dbReference>
<dbReference type="InterPro" id="IPR018108">
    <property type="entry name" value="MCP_transmembrane"/>
</dbReference>
<sequence>MSKETIFNYETLVHAVAGSAGSIFAMTVFYPLDTIRFRLQLEDNNEKGLNTFQVFWKILRNEGVEALYRGLKPVLLSLGASNFVYFYAFHGLKSIQKNSTTTDLKLGLIAGIINVLVTAPLWVVNSRLKIEEQKYYTGLLDGLVHIANTEGLSALWSGVGSSLVLVSNPAIQFAVYEALKRQIPAKSASAFFLMGALAKAVATMATYPIQLAQSRQRNGKNRMNTLVLLYALLKRKVLRDFELYENDVSATARSFANALPNVQILVLCTSPPYPPLELIQAPNISYKNIKVIDLKENLNISYVNHYFLNHVRTKYVLFVPDSTRLPNKQILQFITSEMLREMNTILAIPVSGIDLNCFKIRYNLRQWILNYNIVKDTVCHAVEGKHLIVIETSILTRLPNVELIPFPLSLYLQTSFLNYSVKVLQGITFQDGKSIVKSHHAQLVKQQAYEVGLKNLYNTFNIKQINIDGKIEWYGCNRDTPRCFPTVLNSIPSYLYEGKWTPPCCLDNLRKTAHHVFNSLDEAGVRYWLESGSLLAAMRNGDILPWDYDVDIGINRDDISRCVWLEKARNRPTVDNKGYLWERATESNFFRVHFSRKNHIHVNLLPFYSRNGTMTKDSWFTGHRNMEFADHFLHPMSSIEFIGRHVPSPNNIRDFLEMKFGRGAIENPRYPDVSIRFP</sequence>
<dbReference type="GO" id="GO:0035269">
    <property type="term" value="P:protein O-linked glycosylation via mannose"/>
    <property type="evidence" value="ECO:0007669"/>
    <property type="project" value="TreeGrafter"/>
</dbReference>
<keyword evidence="3 5" id="KW-0812">Transmembrane</keyword>
<evidence type="ECO:0000259" key="8">
    <source>
        <dbReference type="Pfam" id="PF22921"/>
    </source>
</evidence>
<feature type="domain" description="LicD/FKTN/FKRP nucleotidyltransferase" evidence="7">
    <location>
        <begin position="522"/>
        <end position="561"/>
    </location>
</feature>
<dbReference type="PANTHER" id="PTHR13627:SF31">
    <property type="entry name" value="RIBITOL 5-PHOSPHATE TRANSFERASE FKRP"/>
    <property type="match status" value="1"/>
</dbReference>
<dbReference type="InterPro" id="IPR029044">
    <property type="entry name" value="Nucleotide-diphossugar_trans"/>
</dbReference>
<keyword evidence="6" id="KW-1133">Transmembrane helix</keyword>
<evidence type="ECO:0000256" key="1">
    <source>
        <dbReference type="ARBA" id="ARBA00004141"/>
    </source>
</evidence>
<dbReference type="PROSITE" id="PS50920">
    <property type="entry name" value="SOLCAR"/>
    <property type="match status" value="2"/>
</dbReference>
<reference evidence="9 10" key="1">
    <citation type="journal article" date="2024" name="BMC Genomics">
        <title>De novo assembly and annotation of Popillia japonica's genome with initial clues to its potential as an invasive pest.</title>
        <authorList>
            <person name="Cucini C."/>
            <person name="Boschi S."/>
            <person name="Funari R."/>
            <person name="Cardaioli E."/>
            <person name="Iannotti N."/>
            <person name="Marturano G."/>
            <person name="Paoli F."/>
            <person name="Bruttini M."/>
            <person name="Carapelli A."/>
            <person name="Frati F."/>
            <person name="Nardi F."/>
        </authorList>
    </citation>
    <scope>NUCLEOTIDE SEQUENCE [LARGE SCALE GENOMIC DNA]</scope>
    <source>
        <strain evidence="9">DMR45628</strain>
    </source>
</reference>
<feature type="repeat" description="Solcar" evidence="5">
    <location>
        <begin position="9"/>
        <end position="95"/>
    </location>
</feature>
<dbReference type="InterPro" id="IPR055105">
    <property type="entry name" value="FKRP_N"/>
</dbReference>
<comment type="subcellular location">
    <subcellularLocation>
        <location evidence="1">Membrane</location>
        <topology evidence="1">Multi-pass membrane protein</topology>
    </subcellularLocation>
</comment>
<evidence type="ECO:0000256" key="3">
    <source>
        <dbReference type="ARBA" id="ARBA00022692"/>
    </source>
</evidence>
<dbReference type="AlphaFoldDB" id="A0AAW1N9Z1"/>
<evidence type="ECO:0000313" key="9">
    <source>
        <dbReference type="EMBL" id="KAK9754789.1"/>
    </source>
</evidence>
<evidence type="ECO:0000259" key="7">
    <source>
        <dbReference type="Pfam" id="PF04991"/>
    </source>
</evidence>
<dbReference type="InterPro" id="IPR052613">
    <property type="entry name" value="LicD_transferase"/>
</dbReference>
<dbReference type="Pfam" id="PF04991">
    <property type="entry name" value="LicD"/>
    <property type="match status" value="1"/>
</dbReference>
<feature type="transmembrane region" description="Helical" evidence="6">
    <location>
        <begin position="12"/>
        <end position="32"/>
    </location>
</feature>
<dbReference type="PANTHER" id="PTHR13627">
    <property type="entry name" value="FUKUTIN RELATED PROTEIN"/>
    <property type="match status" value="1"/>
</dbReference>
<comment type="similarity">
    <text evidence="2">Belongs to the mitochondrial carrier (TC 2.A.29) family.</text>
</comment>
<evidence type="ECO:0000256" key="4">
    <source>
        <dbReference type="ARBA" id="ARBA00023136"/>
    </source>
</evidence>
<feature type="transmembrane region" description="Helical" evidence="6">
    <location>
        <begin position="188"/>
        <end position="209"/>
    </location>
</feature>
<dbReference type="InterPro" id="IPR023395">
    <property type="entry name" value="MCP_dom_sf"/>
</dbReference>
<keyword evidence="10" id="KW-1185">Reference proteome</keyword>
<evidence type="ECO:0000256" key="2">
    <source>
        <dbReference type="ARBA" id="ARBA00006375"/>
    </source>
</evidence>
<evidence type="ECO:0000256" key="6">
    <source>
        <dbReference type="SAM" id="Phobius"/>
    </source>
</evidence>
<feature type="transmembrane region" description="Helical" evidence="6">
    <location>
        <begin position="74"/>
        <end position="92"/>
    </location>
</feature>
<dbReference type="Pfam" id="PF22921">
    <property type="entry name" value="FKRP_N"/>
    <property type="match status" value="1"/>
</dbReference>
<dbReference type="Pfam" id="PF00153">
    <property type="entry name" value="Mito_carr"/>
    <property type="match status" value="2"/>
</dbReference>
<feature type="domain" description="FKRP stem" evidence="8">
    <location>
        <begin position="237"/>
        <end position="465"/>
    </location>
</feature>
<dbReference type="Gene3D" id="1.50.40.10">
    <property type="entry name" value="Mitochondrial carrier domain"/>
    <property type="match status" value="1"/>
</dbReference>